<dbReference type="SFLD" id="SFLDG01154">
    <property type="entry name" value="Main.5:_Phi-like"/>
    <property type="match status" value="1"/>
</dbReference>
<dbReference type="OMA" id="FNSRRVW"/>
<dbReference type="GO" id="GO:0009407">
    <property type="term" value="P:toxin catabolic process"/>
    <property type="evidence" value="ECO:0007669"/>
    <property type="project" value="UniProtKB-ARBA"/>
</dbReference>
<dbReference type="AlphaFoldDB" id="A0A251V387"/>
<dbReference type="SUPFAM" id="SSF52833">
    <property type="entry name" value="Thioredoxin-like"/>
    <property type="match status" value="1"/>
</dbReference>
<reference evidence="8" key="3">
    <citation type="submission" date="2020-06" db="EMBL/GenBank/DDBJ databases">
        <title>Helianthus annuus Genome sequencing and assembly Release 2.</title>
        <authorList>
            <person name="Gouzy J."/>
            <person name="Langlade N."/>
            <person name="Munos S."/>
        </authorList>
    </citation>
    <scope>NUCLEOTIDE SEQUENCE</scope>
    <source>
        <tissue evidence="8">Leaves</tissue>
    </source>
</reference>
<dbReference type="Proteomes" id="UP000215914">
    <property type="component" value="Chromosome 4"/>
</dbReference>
<dbReference type="EC" id="2.5.1.18" evidence="2"/>
<dbReference type="GO" id="GO:0043295">
    <property type="term" value="F:glutathione binding"/>
    <property type="evidence" value="ECO:0000318"/>
    <property type="project" value="GO_Central"/>
</dbReference>
<name>A0A251V387_HELAN</name>
<dbReference type="Pfam" id="PF02798">
    <property type="entry name" value="GST_N"/>
    <property type="match status" value="1"/>
</dbReference>
<dbReference type="InterPro" id="IPR004045">
    <property type="entry name" value="Glutathione_S-Trfase_N"/>
</dbReference>
<evidence type="ECO:0000256" key="5">
    <source>
        <dbReference type="ARBA" id="ARBA00081070"/>
    </source>
</evidence>
<evidence type="ECO:0000256" key="2">
    <source>
        <dbReference type="ARBA" id="ARBA00012452"/>
    </source>
</evidence>
<evidence type="ECO:0000313" key="10">
    <source>
        <dbReference type="Proteomes" id="UP000215914"/>
    </source>
</evidence>
<comment type="similarity">
    <text evidence="1">Belongs to the GST superfamily. Phi family.</text>
</comment>
<organism evidence="9 10">
    <name type="scientific">Helianthus annuus</name>
    <name type="common">Common sunflower</name>
    <dbReference type="NCBI Taxonomy" id="4232"/>
    <lineage>
        <taxon>Eukaryota</taxon>
        <taxon>Viridiplantae</taxon>
        <taxon>Streptophyta</taxon>
        <taxon>Embryophyta</taxon>
        <taxon>Tracheophyta</taxon>
        <taxon>Spermatophyta</taxon>
        <taxon>Magnoliopsida</taxon>
        <taxon>eudicotyledons</taxon>
        <taxon>Gunneridae</taxon>
        <taxon>Pentapetalae</taxon>
        <taxon>asterids</taxon>
        <taxon>campanulids</taxon>
        <taxon>Asterales</taxon>
        <taxon>Asteraceae</taxon>
        <taxon>Asteroideae</taxon>
        <taxon>Heliantheae alliance</taxon>
        <taxon>Heliantheae</taxon>
        <taxon>Helianthus</taxon>
    </lineage>
</organism>
<evidence type="ECO:0000259" key="6">
    <source>
        <dbReference type="PROSITE" id="PS50404"/>
    </source>
</evidence>
<dbReference type="InterPro" id="IPR010987">
    <property type="entry name" value="Glutathione-S-Trfase_C-like"/>
</dbReference>
<dbReference type="InterPro" id="IPR034347">
    <property type="entry name" value="GST_Phi_C"/>
</dbReference>
<dbReference type="SFLD" id="SFLDS00019">
    <property type="entry name" value="Glutathione_Transferase_(cytos"/>
    <property type="match status" value="1"/>
</dbReference>
<evidence type="ECO:0000259" key="7">
    <source>
        <dbReference type="PROSITE" id="PS50405"/>
    </source>
</evidence>
<dbReference type="SUPFAM" id="SSF47616">
    <property type="entry name" value="GST C-terminal domain-like"/>
    <property type="match status" value="1"/>
</dbReference>
<evidence type="ECO:0000256" key="3">
    <source>
        <dbReference type="ARBA" id="ARBA00022679"/>
    </source>
</evidence>
<dbReference type="GO" id="GO:0005737">
    <property type="term" value="C:cytoplasm"/>
    <property type="evidence" value="ECO:0000318"/>
    <property type="project" value="GO_Central"/>
</dbReference>
<reference evidence="8 10" key="1">
    <citation type="journal article" date="2017" name="Nature">
        <title>The sunflower genome provides insights into oil metabolism, flowering and Asterid evolution.</title>
        <authorList>
            <person name="Badouin H."/>
            <person name="Gouzy J."/>
            <person name="Grassa C.J."/>
            <person name="Murat F."/>
            <person name="Staton S.E."/>
            <person name="Cottret L."/>
            <person name="Lelandais-Briere C."/>
            <person name="Owens G.L."/>
            <person name="Carrere S."/>
            <person name="Mayjonade B."/>
            <person name="Legrand L."/>
            <person name="Gill N."/>
            <person name="Kane N.C."/>
            <person name="Bowers J.E."/>
            <person name="Hubner S."/>
            <person name="Bellec A."/>
            <person name="Berard A."/>
            <person name="Berges H."/>
            <person name="Blanchet N."/>
            <person name="Boniface M.C."/>
            <person name="Brunel D."/>
            <person name="Catrice O."/>
            <person name="Chaidir N."/>
            <person name="Claudel C."/>
            <person name="Donnadieu C."/>
            <person name="Faraut T."/>
            <person name="Fievet G."/>
            <person name="Helmstetter N."/>
            <person name="King M."/>
            <person name="Knapp S.J."/>
            <person name="Lai Z."/>
            <person name="Le Paslier M.C."/>
            <person name="Lippi Y."/>
            <person name="Lorenzon L."/>
            <person name="Mandel J.R."/>
            <person name="Marage G."/>
            <person name="Marchand G."/>
            <person name="Marquand E."/>
            <person name="Bret-Mestries E."/>
            <person name="Morien E."/>
            <person name="Nambeesan S."/>
            <person name="Nguyen T."/>
            <person name="Pegot-Espagnet P."/>
            <person name="Pouilly N."/>
            <person name="Raftis F."/>
            <person name="Sallet E."/>
            <person name="Schiex T."/>
            <person name="Thomas J."/>
            <person name="Vandecasteele C."/>
            <person name="Vares D."/>
            <person name="Vear F."/>
            <person name="Vautrin S."/>
            <person name="Crespi M."/>
            <person name="Mangin B."/>
            <person name="Burke J.M."/>
            <person name="Salse J."/>
            <person name="Munos S."/>
            <person name="Vincourt P."/>
            <person name="Rieseberg L.H."/>
            <person name="Langlade N.B."/>
        </authorList>
    </citation>
    <scope>NUCLEOTIDE SEQUENCE [LARGE SCALE GENOMIC DNA]</scope>
    <source>
        <strain evidence="10">cv. SF193</strain>
        <tissue evidence="8">Leaves</tissue>
    </source>
</reference>
<evidence type="ECO:0000313" key="9">
    <source>
        <dbReference type="EMBL" id="OTG29071.1"/>
    </source>
</evidence>
<dbReference type="PROSITE" id="PS50404">
    <property type="entry name" value="GST_NTER"/>
    <property type="match status" value="1"/>
</dbReference>
<dbReference type="InterPro" id="IPR036282">
    <property type="entry name" value="Glutathione-S-Trfase_C_sf"/>
</dbReference>
<dbReference type="InterPro" id="IPR004046">
    <property type="entry name" value="GST_C"/>
</dbReference>
<accession>A0A251V387</accession>
<feature type="domain" description="GST C-terminal" evidence="7">
    <location>
        <begin position="118"/>
        <end position="242"/>
    </location>
</feature>
<dbReference type="Gene3D" id="1.20.1050.10">
    <property type="match status" value="1"/>
</dbReference>
<protein>
    <recommendedName>
        <fullName evidence="2">glutathione transferase</fullName>
        <ecNumber evidence="2">2.5.1.18</ecNumber>
    </recommendedName>
    <alternativeName>
        <fullName evidence="5">GST class-phi</fullName>
    </alternativeName>
</protein>
<dbReference type="EMBL" id="MNCJ02000319">
    <property type="protein sequence ID" value="KAF5811118.1"/>
    <property type="molecule type" value="Genomic_DNA"/>
</dbReference>
<dbReference type="PANTHER" id="PTHR43900">
    <property type="entry name" value="GLUTATHIONE S-TRANSFERASE RHO"/>
    <property type="match status" value="1"/>
</dbReference>
<dbReference type="InParanoid" id="A0A251V387"/>
<evidence type="ECO:0000256" key="4">
    <source>
        <dbReference type="ARBA" id="ARBA00047960"/>
    </source>
</evidence>
<proteinExistence type="inferred from homology"/>
<dbReference type="FunFam" id="1.20.1050.10:FF:000004">
    <property type="entry name" value="Glutathione S-transferase F2"/>
    <property type="match status" value="1"/>
</dbReference>
<dbReference type="Gene3D" id="3.40.30.10">
    <property type="entry name" value="Glutaredoxin"/>
    <property type="match status" value="1"/>
</dbReference>
<dbReference type="EMBL" id="CM007893">
    <property type="protein sequence ID" value="OTG29071.1"/>
    <property type="molecule type" value="Genomic_DNA"/>
</dbReference>
<dbReference type="FunCoup" id="A0A251V387">
    <property type="interactions" value="1389"/>
</dbReference>
<evidence type="ECO:0000256" key="1">
    <source>
        <dbReference type="ARBA" id="ARBA00010128"/>
    </source>
</evidence>
<dbReference type="GO" id="GO:0006749">
    <property type="term" value="P:glutathione metabolic process"/>
    <property type="evidence" value="ECO:0000318"/>
    <property type="project" value="GO_Central"/>
</dbReference>
<comment type="catalytic activity">
    <reaction evidence="4">
        <text>RX + glutathione = an S-substituted glutathione + a halide anion + H(+)</text>
        <dbReference type="Rhea" id="RHEA:16437"/>
        <dbReference type="ChEBI" id="CHEBI:15378"/>
        <dbReference type="ChEBI" id="CHEBI:16042"/>
        <dbReference type="ChEBI" id="CHEBI:17792"/>
        <dbReference type="ChEBI" id="CHEBI:57925"/>
        <dbReference type="ChEBI" id="CHEBI:90779"/>
        <dbReference type="EC" id="2.5.1.18"/>
    </reaction>
</comment>
<evidence type="ECO:0000313" key="8">
    <source>
        <dbReference type="EMBL" id="KAF5811118.1"/>
    </source>
</evidence>
<dbReference type="FunFam" id="3.40.30.10:FF:000016">
    <property type="entry name" value="Glutathione S-transferase F2"/>
    <property type="match status" value="1"/>
</dbReference>
<dbReference type="PANTHER" id="PTHR43900:SF47">
    <property type="entry name" value="GLUTATHIONE S-TRANSFERASE F6-RELATED"/>
    <property type="match status" value="1"/>
</dbReference>
<dbReference type="GO" id="GO:0004364">
    <property type="term" value="F:glutathione transferase activity"/>
    <property type="evidence" value="ECO:0000318"/>
    <property type="project" value="GO_Central"/>
</dbReference>
<feature type="domain" description="GST N-terminal" evidence="6">
    <location>
        <begin position="29"/>
        <end position="111"/>
    </location>
</feature>
<dbReference type="Pfam" id="PF00043">
    <property type="entry name" value="GST_C"/>
    <property type="match status" value="1"/>
</dbReference>
<gene>
    <name evidence="9" type="primary">GSTF</name>
    <name evidence="9" type="ORF">HannXRQ_Chr04g0118231</name>
    <name evidence="8" type="ORF">HanXRQr2_Chr04g0177751</name>
</gene>
<dbReference type="CDD" id="cd03053">
    <property type="entry name" value="GST_N_Phi"/>
    <property type="match status" value="1"/>
</dbReference>
<sequence>MSLATHLFLPASSSIPCLVKTRVLFSSAMALKVHGTVGSPATFRALAALHEKDLDFEFIPVNLSAKEHKSPQFLAHKNPFGQVPVFEHGDLKLFESRAITKYVAEAFADKGTSLIHKDPKKSAIQTVWTEVEAQKFDPTVAKLGWEIVLKPKFGMTTDEAVVAEFEKKLEPLLDVYEKRLTESKYLGGDSFTLADLHHLPTLQGIMGTKVKSQFDARPHVSAWASDILSRPAWVKVASMLTK</sequence>
<dbReference type="CDD" id="cd03187">
    <property type="entry name" value="GST_C_Phi"/>
    <property type="match status" value="1"/>
</dbReference>
<dbReference type="InterPro" id="IPR036249">
    <property type="entry name" value="Thioredoxin-like_sf"/>
</dbReference>
<dbReference type="PROSITE" id="PS50405">
    <property type="entry name" value="GST_CTER"/>
    <property type="match status" value="1"/>
</dbReference>
<dbReference type="SFLD" id="SFLDG00358">
    <property type="entry name" value="Main_(cytGST)"/>
    <property type="match status" value="1"/>
</dbReference>
<dbReference type="Gramene" id="mRNA:HanXRQr2_Chr04g0177751">
    <property type="protein sequence ID" value="mRNA:HanXRQr2_Chr04g0177751"/>
    <property type="gene ID" value="HanXRQr2_Chr04g0177751"/>
</dbReference>
<reference evidence="9" key="2">
    <citation type="submission" date="2017-02" db="EMBL/GenBank/DDBJ databases">
        <title>Sunflower complete genome.</title>
        <authorList>
            <person name="Langlade N."/>
            <person name="Munos S."/>
        </authorList>
    </citation>
    <scope>NUCLEOTIDE SEQUENCE [LARGE SCALE GENOMIC DNA]</scope>
    <source>
        <tissue evidence="9">Leaves</tissue>
    </source>
</reference>
<keyword evidence="3 9" id="KW-0808">Transferase</keyword>
<keyword evidence="10" id="KW-1185">Reference proteome</keyword>
<dbReference type="STRING" id="4232.A0A251V387"/>
<dbReference type="InterPro" id="IPR040079">
    <property type="entry name" value="Glutathione_S-Trfase"/>
</dbReference>